<dbReference type="InterPro" id="IPR057727">
    <property type="entry name" value="WCX_dom"/>
</dbReference>
<comment type="caution">
    <text evidence="6">The sequence shown here is derived from an EMBL/GenBank/DDBJ whole genome shotgun (WGS) entry which is preliminary data.</text>
</comment>
<evidence type="ECO:0000313" key="6">
    <source>
        <dbReference type="EMBL" id="NYG37629.1"/>
    </source>
</evidence>
<keyword evidence="6" id="KW-0238">DNA-binding</keyword>
<feature type="region of interest" description="Disordered" evidence="3">
    <location>
        <begin position="264"/>
        <end position="283"/>
    </location>
</feature>
<protein>
    <submittedName>
        <fullName evidence="6">Putative DNA-binding transcriptional regulator YafY</fullName>
    </submittedName>
</protein>
<keyword evidence="7" id="KW-1185">Reference proteome</keyword>
<dbReference type="Pfam" id="PF08279">
    <property type="entry name" value="HTH_11"/>
    <property type="match status" value="1"/>
</dbReference>
<accession>A0A852X407</accession>
<dbReference type="RefSeq" id="WP_179462968.1">
    <property type="nucleotide sequence ID" value="NZ_JACBZX010000001.1"/>
</dbReference>
<dbReference type="Pfam" id="PF25583">
    <property type="entry name" value="WCX"/>
    <property type="match status" value="1"/>
</dbReference>
<dbReference type="InterPro" id="IPR028349">
    <property type="entry name" value="PafC-like"/>
</dbReference>
<keyword evidence="1" id="KW-0805">Transcription regulation</keyword>
<gene>
    <name evidence="6" type="ORF">BJY28_002098</name>
</gene>
<dbReference type="InterPro" id="IPR036388">
    <property type="entry name" value="WH-like_DNA-bd_sf"/>
</dbReference>
<evidence type="ECO:0000256" key="1">
    <source>
        <dbReference type="ARBA" id="ARBA00023015"/>
    </source>
</evidence>
<keyword evidence="4" id="KW-0732">Signal</keyword>
<dbReference type="PROSITE" id="PS52050">
    <property type="entry name" value="WYL"/>
    <property type="match status" value="1"/>
</dbReference>
<dbReference type="PANTHER" id="PTHR34580:SF1">
    <property type="entry name" value="PROTEIN PAFC"/>
    <property type="match status" value="1"/>
</dbReference>
<dbReference type="Proteomes" id="UP000592181">
    <property type="component" value="Unassembled WGS sequence"/>
</dbReference>
<dbReference type="Gene3D" id="1.10.10.10">
    <property type="entry name" value="Winged helix-like DNA-binding domain superfamily/Winged helix DNA-binding domain"/>
    <property type="match status" value="1"/>
</dbReference>
<dbReference type="SUPFAM" id="SSF46785">
    <property type="entry name" value="Winged helix' DNA-binding domain"/>
    <property type="match status" value="1"/>
</dbReference>
<dbReference type="AlphaFoldDB" id="A0A852X407"/>
<dbReference type="EMBL" id="JACBZX010000001">
    <property type="protein sequence ID" value="NYG37629.1"/>
    <property type="molecule type" value="Genomic_DNA"/>
</dbReference>
<feature type="compositionally biased region" description="Basic and acidic residues" evidence="3">
    <location>
        <begin position="264"/>
        <end position="279"/>
    </location>
</feature>
<dbReference type="InterPro" id="IPR051534">
    <property type="entry name" value="CBASS_pafABC_assoc_protein"/>
</dbReference>
<sequence>MRADRLVSLVLLLRQRGLTSATALAAELEVTTRTIQRDVEALSAAGVPVYAERGPLGGYALLPGFRAELTGLTDDQAVAVLAAGSGRALGLGGAHAAALRKVLDALPEERRGGAREAARRILVAPETDLLARPVLPPEIPAEVLVEVRRAVLDGRQLRLRYARPGRAATWRTVEPVGLVVAGERSYLLATAAGEDRTYRLSRVQAAEALAEPAERAEEIDLPALWRERSERFRGEDTLTVVVRVREERRAQLVGSAVALVAERPDGGDRIGSPRDDHEQSPGWTTLELTFQDERHADWALWRLGDEAEVLLPEALRARLRERALRLAAALA</sequence>
<evidence type="ECO:0000259" key="5">
    <source>
        <dbReference type="PROSITE" id="PS51000"/>
    </source>
</evidence>
<dbReference type="InterPro" id="IPR036390">
    <property type="entry name" value="WH_DNA-bd_sf"/>
</dbReference>
<proteinExistence type="predicted"/>
<feature type="signal peptide" evidence="4">
    <location>
        <begin position="1"/>
        <end position="25"/>
    </location>
</feature>
<dbReference type="Pfam" id="PF13280">
    <property type="entry name" value="WYL"/>
    <property type="match status" value="1"/>
</dbReference>
<dbReference type="PROSITE" id="PS51000">
    <property type="entry name" value="HTH_DEOR_2"/>
    <property type="match status" value="1"/>
</dbReference>
<dbReference type="InterPro" id="IPR013196">
    <property type="entry name" value="HTH_11"/>
</dbReference>
<keyword evidence="2" id="KW-0804">Transcription</keyword>
<organism evidence="6 7">
    <name type="scientific">Janibacter alkaliphilus</name>
    <dbReference type="NCBI Taxonomy" id="1069963"/>
    <lineage>
        <taxon>Bacteria</taxon>
        <taxon>Bacillati</taxon>
        <taxon>Actinomycetota</taxon>
        <taxon>Actinomycetes</taxon>
        <taxon>Micrococcales</taxon>
        <taxon>Intrasporangiaceae</taxon>
        <taxon>Janibacter</taxon>
    </lineage>
</organism>
<evidence type="ECO:0000313" key="7">
    <source>
        <dbReference type="Proteomes" id="UP000592181"/>
    </source>
</evidence>
<evidence type="ECO:0000256" key="3">
    <source>
        <dbReference type="SAM" id="MobiDB-lite"/>
    </source>
</evidence>
<dbReference type="GO" id="GO:0003677">
    <property type="term" value="F:DNA binding"/>
    <property type="evidence" value="ECO:0007669"/>
    <property type="project" value="UniProtKB-KW"/>
</dbReference>
<dbReference type="PANTHER" id="PTHR34580">
    <property type="match status" value="1"/>
</dbReference>
<dbReference type="PIRSF" id="PIRSF016838">
    <property type="entry name" value="PafC"/>
    <property type="match status" value="1"/>
</dbReference>
<feature type="domain" description="HTH deoR-type" evidence="5">
    <location>
        <begin position="2"/>
        <end position="57"/>
    </location>
</feature>
<evidence type="ECO:0000256" key="2">
    <source>
        <dbReference type="ARBA" id="ARBA00023163"/>
    </source>
</evidence>
<dbReference type="InterPro" id="IPR001034">
    <property type="entry name" value="DeoR_HTH"/>
</dbReference>
<feature type="chain" id="PRO_5032525713" evidence="4">
    <location>
        <begin position="26"/>
        <end position="331"/>
    </location>
</feature>
<dbReference type="InterPro" id="IPR026881">
    <property type="entry name" value="WYL_dom"/>
</dbReference>
<name>A0A852X407_9MICO</name>
<reference evidence="6 7" key="1">
    <citation type="submission" date="2020-07" db="EMBL/GenBank/DDBJ databases">
        <title>Sequencing the genomes of 1000 actinobacteria strains.</title>
        <authorList>
            <person name="Klenk H.-P."/>
        </authorList>
    </citation>
    <scope>NUCLEOTIDE SEQUENCE [LARGE SCALE GENOMIC DNA]</scope>
    <source>
        <strain evidence="6 7">DSM 24723</strain>
    </source>
</reference>
<evidence type="ECO:0000256" key="4">
    <source>
        <dbReference type="SAM" id="SignalP"/>
    </source>
</evidence>
<dbReference type="GO" id="GO:0003700">
    <property type="term" value="F:DNA-binding transcription factor activity"/>
    <property type="evidence" value="ECO:0007669"/>
    <property type="project" value="InterPro"/>
</dbReference>